<keyword evidence="3" id="KW-0210">Decarboxylase</keyword>
<evidence type="ECO:0000256" key="5">
    <source>
        <dbReference type="ARBA" id="ARBA00023239"/>
    </source>
</evidence>
<evidence type="ECO:0000256" key="3">
    <source>
        <dbReference type="ARBA" id="ARBA00022793"/>
    </source>
</evidence>
<organism evidence="8 9">
    <name type="scientific">Solitalea canadensis (strain ATCC 29591 / DSM 3403 / JCM 21819 / LMG 8368 / NBRC 15130 / NCIMB 12057 / USAM 9D)</name>
    <name type="common">Flexibacter canadensis</name>
    <dbReference type="NCBI Taxonomy" id="929556"/>
    <lineage>
        <taxon>Bacteria</taxon>
        <taxon>Pseudomonadati</taxon>
        <taxon>Bacteroidota</taxon>
        <taxon>Sphingobacteriia</taxon>
        <taxon>Sphingobacteriales</taxon>
        <taxon>Sphingobacteriaceae</taxon>
        <taxon>Solitalea</taxon>
    </lineage>
</organism>
<dbReference type="GO" id="GO:0030170">
    <property type="term" value="F:pyridoxal phosphate binding"/>
    <property type="evidence" value="ECO:0007669"/>
    <property type="project" value="InterPro"/>
</dbReference>
<dbReference type="EMBL" id="CP003349">
    <property type="protein sequence ID" value="AFD05744.1"/>
    <property type="molecule type" value="Genomic_DNA"/>
</dbReference>
<dbReference type="GO" id="GO:0019752">
    <property type="term" value="P:carboxylic acid metabolic process"/>
    <property type="evidence" value="ECO:0007669"/>
    <property type="project" value="InterPro"/>
</dbReference>
<evidence type="ECO:0000256" key="7">
    <source>
        <dbReference type="RuleBase" id="RU000382"/>
    </source>
</evidence>
<sequence length="468" mass="52022">MNAILQHDLQSIDQILDQIKQYGLDFLANIDKIPTGQQTTIVNENQLPANGGGTLAALNLFKLEFQKLMVASAGPRYWGFVTGGTTPAAIAGDWLTAVFDQNTQNITGAGDLSAVVELETIRLMLQLFELPQDFHGGFVSGATMSNFTCLGVARQWAGKKAGKDIAREGMINDIVVLSAVPHSSVLKSLSMLGFGSSNIVKVKTIEGREAVDIDDLKEKLEKYKNRSIIVSCSGGTVNSVDFDDFVQIAELKKQYEFWMHIDAAFGGFAACAPSHQHLLKGWDKADSITVDCHKWMNVPYDSAVFFVKKEHNRLQVETFQNSNAPYLGNPEDNFSYLNFLPENSRRFRALPAWFSLIAYGREGFKSIVANNINNAMEFGKWMETAATFELLAPVYLNTVCFKLKENNVLLPEFLNELNSRGKVFMTPSILKGENCIRAAFVNWRTSSLDLQIAQQELITVFQQLSTKV</sequence>
<dbReference type="Gene3D" id="3.40.640.10">
    <property type="entry name" value="Type I PLP-dependent aspartate aminotransferase-like (Major domain)"/>
    <property type="match status" value="1"/>
</dbReference>
<dbReference type="Proteomes" id="UP000007590">
    <property type="component" value="Chromosome"/>
</dbReference>
<dbReference type="STRING" id="929556.Solca_0619"/>
<evidence type="ECO:0000256" key="2">
    <source>
        <dbReference type="ARBA" id="ARBA00009533"/>
    </source>
</evidence>
<dbReference type="Pfam" id="PF00282">
    <property type="entry name" value="Pyridoxal_deC"/>
    <property type="match status" value="1"/>
</dbReference>
<evidence type="ECO:0000256" key="4">
    <source>
        <dbReference type="ARBA" id="ARBA00022898"/>
    </source>
</evidence>
<dbReference type="GO" id="GO:0016831">
    <property type="term" value="F:carboxy-lyase activity"/>
    <property type="evidence" value="ECO:0007669"/>
    <property type="project" value="UniProtKB-KW"/>
</dbReference>
<evidence type="ECO:0000313" key="9">
    <source>
        <dbReference type="Proteomes" id="UP000007590"/>
    </source>
</evidence>
<dbReference type="InterPro" id="IPR015422">
    <property type="entry name" value="PyrdxlP-dep_Trfase_small"/>
</dbReference>
<dbReference type="PANTHER" id="PTHR11999:SF70">
    <property type="entry name" value="MIP05841P"/>
    <property type="match status" value="1"/>
</dbReference>
<dbReference type="KEGG" id="scn:Solca_0619"/>
<dbReference type="InterPro" id="IPR002129">
    <property type="entry name" value="PyrdxlP-dep_de-COase"/>
</dbReference>
<dbReference type="Gene3D" id="3.90.1150.10">
    <property type="entry name" value="Aspartate Aminotransferase, domain 1"/>
    <property type="match status" value="1"/>
</dbReference>
<evidence type="ECO:0000256" key="6">
    <source>
        <dbReference type="PIRSR" id="PIRSR602129-50"/>
    </source>
</evidence>
<protein>
    <submittedName>
        <fullName evidence="8">PLP-dependent enzyme, glutamate decarboxylase</fullName>
    </submittedName>
</protein>
<dbReference type="GO" id="GO:0006520">
    <property type="term" value="P:amino acid metabolic process"/>
    <property type="evidence" value="ECO:0007669"/>
    <property type="project" value="InterPro"/>
</dbReference>
<comment type="similarity">
    <text evidence="2 7">Belongs to the group II decarboxylase family.</text>
</comment>
<keyword evidence="4 6" id="KW-0663">Pyridoxal phosphate</keyword>
<dbReference type="RefSeq" id="WP_014678972.1">
    <property type="nucleotide sequence ID" value="NC_017770.1"/>
</dbReference>
<gene>
    <name evidence="8" type="ordered locus">Solca_0619</name>
</gene>
<dbReference type="OrthoDB" id="9803665at2"/>
<dbReference type="PRINTS" id="PR00800">
    <property type="entry name" value="YHDCRBOXLASE"/>
</dbReference>
<reference evidence="8" key="1">
    <citation type="submission" date="2012-02" db="EMBL/GenBank/DDBJ databases">
        <title>The complete genome of Solitalea canadensis DSM 3403.</title>
        <authorList>
            <consortium name="US DOE Joint Genome Institute (JGI-PGF)"/>
            <person name="Lucas S."/>
            <person name="Copeland A."/>
            <person name="Lapidus A."/>
            <person name="Glavina del Rio T."/>
            <person name="Dalin E."/>
            <person name="Tice H."/>
            <person name="Bruce D."/>
            <person name="Goodwin L."/>
            <person name="Pitluck S."/>
            <person name="Peters L."/>
            <person name="Ovchinnikova G."/>
            <person name="Lu M."/>
            <person name="Kyrpides N."/>
            <person name="Mavromatis K."/>
            <person name="Ivanova N."/>
            <person name="Brettin T."/>
            <person name="Detter J.C."/>
            <person name="Han C."/>
            <person name="Larimer F."/>
            <person name="Land M."/>
            <person name="Hauser L."/>
            <person name="Markowitz V."/>
            <person name="Cheng J.-F."/>
            <person name="Hugenholtz P."/>
            <person name="Woyke T."/>
            <person name="Wu D."/>
            <person name="Spring S."/>
            <person name="Schroeder M."/>
            <person name="Kopitz M."/>
            <person name="Brambilla E."/>
            <person name="Klenk H.-P."/>
            <person name="Eisen J.A."/>
        </authorList>
    </citation>
    <scope>NUCLEOTIDE SEQUENCE</scope>
    <source>
        <strain evidence="8">DSM 3403</strain>
    </source>
</reference>
<dbReference type="SUPFAM" id="SSF53383">
    <property type="entry name" value="PLP-dependent transferases"/>
    <property type="match status" value="1"/>
</dbReference>
<accession>H8KY06</accession>
<dbReference type="InterPro" id="IPR015424">
    <property type="entry name" value="PyrdxlP-dep_Trfase"/>
</dbReference>
<evidence type="ECO:0000256" key="1">
    <source>
        <dbReference type="ARBA" id="ARBA00001933"/>
    </source>
</evidence>
<keyword evidence="9" id="KW-1185">Reference proteome</keyword>
<evidence type="ECO:0000313" key="8">
    <source>
        <dbReference type="EMBL" id="AFD05744.1"/>
    </source>
</evidence>
<comment type="cofactor">
    <cofactor evidence="1 6 7">
        <name>pyridoxal 5'-phosphate</name>
        <dbReference type="ChEBI" id="CHEBI:597326"/>
    </cofactor>
</comment>
<dbReference type="InterPro" id="IPR010977">
    <property type="entry name" value="Aromatic_deC"/>
</dbReference>
<proteinExistence type="inferred from homology"/>
<dbReference type="PANTHER" id="PTHR11999">
    <property type="entry name" value="GROUP II PYRIDOXAL-5-PHOSPHATE DECARBOXYLASE"/>
    <property type="match status" value="1"/>
</dbReference>
<dbReference type="AlphaFoldDB" id="H8KY06"/>
<keyword evidence="5 7" id="KW-0456">Lyase</keyword>
<dbReference type="eggNOG" id="COG0076">
    <property type="taxonomic scope" value="Bacteria"/>
</dbReference>
<dbReference type="HOGENOM" id="CLU_011856_0_4_10"/>
<dbReference type="InterPro" id="IPR015421">
    <property type="entry name" value="PyrdxlP-dep_Trfase_major"/>
</dbReference>
<name>H8KY06_SOLCM</name>
<feature type="modified residue" description="N6-(pyridoxal phosphate)lysine" evidence="6">
    <location>
        <position position="294"/>
    </location>
</feature>